<protein>
    <recommendedName>
        <fullName evidence="2">Phage protein</fullName>
    </recommendedName>
</protein>
<comment type="caution">
    <text evidence="1">The sequence shown here is derived from an EMBL/GenBank/DDBJ whole genome shotgun (WGS) entry which is preliminary data.</text>
</comment>
<proteinExistence type="predicted"/>
<dbReference type="OrthoDB" id="9953403at2"/>
<organism evidence="1">
    <name type="scientific">Tolypothrix bouteillei VB521301</name>
    <dbReference type="NCBI Taxonomy" id="1479485"/>
    <lineage>
        <taxon>Bacteria</taxon>
        <taxon>Bacillati</taxon>
        <taxon>Cyanobacteriota</taxon>
        <taxon>Cyanophyceae</taxon>
        <taxon>Nostocales</taxon>
        <taxon>Tolypothrichaceae</taxon>
        <taxon>Tolypothrix</taxon>
    </lineage>
</organism>
<evidence type="ECO:0000313" key="1">
    <source>
        <dbReference type="EMBL" id="KIE06311.1"/>
    </source>
</evidence>
<dbReference type="EMBL" id="JHEG02000070">
    <property type="protein sequence ID" value="KIE06311.1"/>
    <property type="molecule type" value="Genomic_DNA"/>
</dbReference>
<gene>
    <name evidence="1" type="ORF">DA73_0245635</name>
</gene>
<reference evidence="1" key="1">
    <citation type="journal article" date="2015" name="Genome Announc.">
        <title>Draft Genome Sequence of Tolypothrix boutellei Strain VB521301.</title>
        <authorList>
            <person name="Chandrababunaidu M.M."/>
            <person name="Singh D."/>
            <person name="Sen D."/>
            <person name="Bhan S."/>
            <person name="Das S."/>
            <person name="Gupta A."/>
            <person name="Adhikary S.P."/>
            <person name="Tripathy S."/>
        </authorList>
    </citation>
    <scope>NUCLEOTIDE SEQUENCE</scope>
    <source>
        <strain evidence="1">VB521301</strain>
    </source>
</reference>
<name>A0A0C1N1P5_9CYAN</name>
<accession>A0A0C1N1P5</accession>
<sequence>MTKELIEIKVVPFGIPQHILNVNPSITETKIIKLTRVPVIGEWIIWRNQNFQISKVIHLTEDDTCTAIVLMDWRES</sequence>
<dbReference type="AlphaFoldDB" id="A0A0C1N1P5"/>
<evidence type="ECO:0008006" key="2">
    <source>
        <dbReference type="Google" id="ProtNLM"/>
    </source>
</evidence>